<name>A0AAD7N5A1_9AGAR</name>
<evidence type="ECO:0000313" key="2">
    <source>
        <dbReference type="Proteomes" id="UP001215280"/>
    </source>
</evidence>
<protein>
    <submittedName>
        <fullName evidence="1">Uncharacterized protein</fullName>
    </submittedName>
</protein>
<organism evidence="1 2">
    <name type="scientific">Mycena maculata</name>
    <dbReference type="NCBI Taxonomy" id="230809"/>
    <lineage>
        <taxon>Eukaryota</taxon>
        <taxon>Fungi</taxon>
        <taxon>Dikarya</taxon>
        <taxon>Basidiomycota</taxon>
        <taxon>Agaricomycotina</taxon>
        <taxon>Agaricomycetes</taxon>
        <taxon>Agaricomycetidae</taxon>
        <taxon>Agaricales</taxon>
        <taxon>Marasmiineae</taxon>
        <taxon>Mycenaceae</taxon>
        <taxon>Mycena</taxon>
    </lineage>
</organism>
<accession>A0AAD7N5A1</accession>
<dbReference type="AlphaFoldDB" id="A0AAD7N5A1"/>
<sequence>MPVAVNDGDHGPRDVPKTAVKEVLTWATFDKMDTIVIYALEGHTVSAKVTAKVL</sequence>
<evidence type="ECO:0000313" key="1">
    <source>
        <dbReference type="EMBL" id="KAJ7746106.1"/>
    </source>
</evidence>
<dbReference type="EMBL" id="JARJLG010000099">
    <property type="protein sequence ID" value="KAJ7746106.1"/>
    <property type="molecule type" value="Genomic_DNA"/>
</dbReference>
<dbReference type="Proteomes" id="UP001215280">
    <property type="component" value="Unassembled WGS sequence"/>
</dbReference>
<gene>
    <name evidence="1" type="ORF">DFH07DRAFT_962989</name>
</gene>
<comment type="caution">
    <text evidence="1">The sequence shown here is derived from an EMBL/GenBank/DDBJ whole genome shotgun (WGS) entry which is preliminary data.</text>
</comment>
<proteinExistence type="predicted"/>
<keyword evidence="2" id="KW-1185">Reference proteome</keyword>
<reference evidence="1" key="1">
    <citation type="submission" date="2023-03" db="EMBL/GenBank/DDBJ databases">
        <title>Massive genome expansion in bonnet fungi (Mycena s.s.) driven by repeated elements and novel gene families across ecological guilds.</title>
        <authorList>
            <consortium name="Lawrence Berkeley National Laboratory"/>
            <person name="Harder C.B."/>
            <person name="Miyauchi S."/>
            <person name="Viragh M."/>
            <person name="Kuo A."/>
            <person name="Thoen E."/>
            <person name="Andreopoulos B."/>
            <person name="Lu D."/>
            <person name="Skrede I."/>
            <person name="Drula E."/>
            <person name="Henrissat B."/>
            <person name="Morin E."/>
            <person name="Kohler A."/>
            <person name="Barry K."/>
            <person name="LaButti K."/>
            <person name="Morin E."/>
            <person name="Salamov A."/>
            <person name="Lipzen A."/>
            <person name="Mereny Z."/>
            <person name="Hegedus B."/>
            <person name="Baldrian P."/>
            <person name="Stursova M."/>
            <person name="Weitz H."/>
            <person name="Taylor A."/>
            <person name="Grigoriev I.V."/>
            <person name="Nagy L.G."/>
            <person name="Martin F."/>
            <person name="Kauserud H."/>
        </authorList>
    </citation>
    <scope>NUCLEOTIDE SEQUENCE</scope>
    <source>
        <strain evidence="1">CBHHK188m</strain>
    </source>
</reference>